<evidence type="ECO:0000313" key="2">
    <source>
        <dbReference type="Proteomes" id="UP000004642"/>
    </source>
</evidence>
<name>G5LNA3_SALET</name>
<comment type="caution">
    <text evidence="1">The sequence shown here is derived from an EMBL/GenBank/DDBJ whole genome shotgun (WGS) entry which is preliminary data.</text>
</comment>
<accession>G5LNA3</accession>
<dbReference type="AlphaFoldDB" id="G5LNA3"/>
<gene>
    <name evidence="1" type="ORF">LTSEALA_2100</name>
</gene>
<evidence type="ECO:0000313" key="1">
    <source>
        <dbReference type="EMBL" id="EHC40229.1"/>
    </source>
</evidence>
<sequence>MNRGDISRRARTHLMAERRGRQQFNPDIVRRHVSECQAELRVITHIKPV</sequence>
<organism evidence="1 2">
    <name type="scientific">Salmonella enterica subsp. enterica serovar Alachua str. R6-377</name>
    <dbReference type="NCBI Taxonomy" id="913241"/>
    <lineage>
        <taxon>Bacteria</taxon>
        <taxon>Pseudomonadati</taxon>
        <taxon>Pseudomonadota</taxon>
        <taxon>Gammaproteobacteria</taxon>
        <taxon>Enterobacterales</taxon>
        <taxon>Enterobacteriaceae</taxon>
        <taxon>Salmonella</taxon>
    </lineage>
</organism>
<protein>
    <submittedName>
        <fullName evidence="1">Uncharacterized protein</fullName>
    </submittedName>
</protein>
<proteinExistence type="predicted"/>
<dbReference type="EMBL" id="AFCJ01000910">
    <property type="protein sequence ID" value="EHC40229.1"/>
    <property type="molecule type" value="Genomic_DNA"/>
</dbReference>
<reference evidence="1 2" key="1">
    <citation type="journal article" date="2011" name="BMC Genomics">
        <title>Genome sequencing reveals diversification of virulence factor content and possible host adaptation in distinct subpopulations of Salmonella enterica.</title>
        <authorList>
            <person name="den Bakker H.C."/>
            <person name="Moreno Switt A.I."/>
            <person name="Govoni G."/>
            <person name="Cummings C.A."/>
            <person name="Ranieri M.L."/>
            <person name="Degoricija L."/>
            <person name="Hoelzer K."/>
            <person name="Rodriguez-Rivera L.D."/>
            <person name="Brown S."/>
            <person name="Bolchacova E."/>
            <person name="Furtado M.R."/>
            <person name="Wiedmann M."/>
        </authorList>
    </citation>
    <scope>NUCLEOTIDE SEQUENCE [LARGE SCALE GENOMIC DNA]</scope>
    <source>
        <strain evidence="1 2">R6-377</strain>
    </source>
</reference>
<dbReference type="Proteomes" id="UP000004642">
    <property type="component" value="Unassembled WGS sequence"/>
</dbReference>